<comment type="caution">
    <text evidence="2">The sequence shown here is derived from an EMBL/GenBank/DDBJ whole genome shotgun (WGS) entry which is preliminary data.</text>
</comment>
<keyword evidence="3" id="KW-1185">Reference proteome</keyword>
<dbReference type="EMBL" id="MUBJ01000129">
    <property type="protein sequence ID" value="OTA13932.1"/>
    <property type="molecule type" value="Genomic_DNA"/>
</dbReference>
<organism evidence="2 3">
    <name type="scientific">Xenorhabdus vietnamensis</name>
    <dbReference type="NCBI Taxonomy" id="351656"/>
    <lineage>
        <taxon>Bacteria</taxon>
        <taxon>Pseudomonadati</taxon>
        <taxon>Pseudomonadota</taxon>
        <taxon>Gammaproteobacteria</taxon>
        <taxon>Enterobacterales</taxon>
        <taxon>Morganellaceae</taxon>
        <taxon>Xenorhabdus</taxon>
    </lineage>
</organism>
<evidence type="ECO:0000313" key="2">
    <source>
        <dbReference type="EMBL" id="OTA13932.1"/>
    </source>
</evidence>
<keyword evidence="1" id="KW-1133">Transmembrane helix</keyword>
<sequence length="87" mass="9642">MDDQIPFVRRCTGGHDLRIYSGTVEFDRDKIGMTDVDTEANSGLVLAQFQPATYDIPHQISPAHDFGNLIFLVVIAVLIALSGFHPR</sequence>
<reference evidence="2 3" key="1">
    <citation type="submission" date="2016-10" db="EMBL/GenBank/DDBJ databases">
        <title>Systematic genetic and metabolomic analysis of Xenorhabdus and Photorhabdus spp., highlights the requirements for a dual symbiotic and pathogenic life style.</title>
        <authorList>
            <person name="Tobias N.J."/>
            <person name="Wolff H."/>
            <person name="Djahanschiri B."/>
            <person name="Pidot S.J."/>
            <person name="Stinear T.P."/>
            <person name="Ebersberger I."/>
            <person name="Bode H.B."/>
        </authorList>
    </citation>
    <scope>NUCLEOTIDE SEQUENCE [LARGE SCALE GENOMIC DNA]</scope>
    <source>
        <strain evidence="2 3">DSM 22392</strain>
    </source>
</reference>
<proteinExistence type="predicted"/>
<gene>
    <name evidence="2" type="ORF">Xvie_04116</name>
</gene>
<name>A0A1Y2S5N2_9GAMM</name>
<protein>
    <submittedName>
        <fullName evidence="2">Uncharacterized protein</fullName>
    </submittedName>
</protein>
<evidence type="ECO:0000256" key="1">
    <source>
        <dbReference type="SAM" id="Phobius"/>
    </source>
</evidence>
<dbReference type="Proteomes" id="UP000194350">
    <property type="component" value="Unassembled WGS sequence"/>
</dbReference>
<keyword evidence="1" id="KW-0472">Membrane</keyword>
<dbReference type="AlphaFoldDB" id="A0A1Y2S5N2"/>
<keyword evidence="1" id="KW-0812">Transmembrane</keyword>
<accession>A0A1Y2S5N2</accession>
<feature type="transmembrane region" description="Helical" evidence="1">
    <location>
        <begin position="66"/>
        <end position="84"/>
    </location>
</feature>
<evidence type="ECO:0000313" key="3">
    <source>
        <dbReference type="Proteomes" id="UP000194350"/>
    </source>
</evidence>